<protein>
    <submittedName>
        <fullName evidence="2">Stability determinant</fullName>
    </submittedName>
</protein>
<keyword evidence="3" id="KW-1185">Reference proteome</keyword>
<dbReference type="Proteomes" id="UP000230390">
    <property type="component" value="Unassembled WGS sequence"/>
</dbReference>
<gene>
    <name evidence="2" type="ORF">CR105_11385</name>
</gene>
<dbReference type="AlphaFoldDB" id="A0A2G8TG83"/>
<dbReference type="InterPro" id="IPR048851">
    <property type="entry name" value="PaaA2_dom"/>
</dbReference>
<reference evidence="2 3" key="1">
    <citation type="submission" date="2017-10" db="EMBL/GenBank/DDBJ databases">
        <title>Massilia psychrophilum sp. nov., a novel purple-pigmented bacterium isolated from Tianshan glacier, Xinjiang Municipality, China.</title>
        <authorList>
            <person name="Wang H."/>
        </authorList>
    </citation>
    <scope>NUCLEOTIDE SEQUENCE [LARGE SCALE GENOMIC DNA]</scope>
    <source>
        <strain evidence="2 3">JCM 30074</strain>
    </source>
</reference>
<evidence type="ECO:0000313" key="2">
    <source>
        <dbReference type="EMBL" id="PIL45060.1"/>
    </source>
</evidence>
<proteinExistence type="predicted"/>
<evidence type="ECO:0000259" key="1">
    <source>
        <dbReference type="Pfam" id="PF21217"/>
    </source>
</evidence>
<accession>A0A2G8TG83</accession>
<dbReference type="Gene3D" id="6.20.450.20">
    <property type="match status" value="1"/>
</dbReference>
<name>A0A2G8TG83_9BURK</name>
<feature type="domain" description="Stability determinant" evidence="1">
    <location>
        <begin position="16"/>
        <end position="47"/>
    </location>
</feature>
<evidence type="ECO:0000313" key="3">
    <source>
        <dbReference type="Proteomes" id="UP000230390"/>
    </source>
</evidence>
<sequence length="67" mass="7460">MKSILTPIESEFATTEEAEAYARWFRAKVEASLADQRPMIPHDEVMATLRDVIEANRGPNASDPLAT</sequence>
<dbReference type="OrthoDB" id="1666683at2"/>
<organism evidence="2 3">
    <name type="scientific">Massilia eurypsychrophila</name>
    <dbReference type="NCBI Taxonomy" id="1485217"/>
    <lineage>
        <taxon>Bacteria</taxon>
        <taxon>Pseudomonadati</taxon>
        <taxon>Pseudomonadota</taxon>
        <taxon>Betaproteobacteria</taxon>
        <taxon>Burkholderiales</taxon>
        <taxon>Oxalobacteraceae</taxon>
        <taxon>Telluria group</taxon>
        <taxon>Massilia</taxon>
    </lineage>
</organism>
<dbReference type="EMBL" id="PDOC01000005">
    <property type="protein sequence ID" value="PIL45060.1"/>
    <property type="molecule type" value="Genomic_DNA"/>
</dbReference>
<dbReference type="Pfam" id="PF21217">
    <property type="entry name" value="PaaA2"/>
    <property type="match status" value="1"/>
</dbReference>
<comment type="caution">
    <text evidence="2">The sequence shown here is derived from an EMBL/GenBank/DDBJ whole genome shotgun (WGS) entry which is preliminary data.</text>
</comment>
<dbReference type="RefSeq" id="WP_099788563.1">
    <property type="nucleotide sequence ID" value="NZ_JBHLYV010000032.1"/>
</dbReference>